<feature type="transmembrane region" description="Helical" evidence="1">
    <location>
        <begin position="136"/>
        <end position="156"/>
    </location>
</feature>
<gene>
    <name evidence="3" type="ordered locus">Spith_1739</name>
</gene>
<dbReference type="HOGENOM" id="CLU_972894_0_0_12"/>
<protein>
    <recommendedName>
        <fullName evidence="5">DUF4129 domain-containing protein</fullName>
    </recommendedName>
</protein>
<evidence type="ECO:0000256" key="1">
    <source>
        <dbReference type="SAM" id="Phobius"/>
    </source>
</evidence>
<name>G0GBY8_WINT7</name>
<sequence length="286" mass="32185">MRRAVCALLLAVTSAAVYAAPRVRSVTFLPSEFFVGDRVEMRVVVEGVDVQDLVRPEVPTLEWGVVEDIELKPVRGGVQISFYFMSFQPGSHLVPSLPCGAFTLEPQEVVVSSYYERGFTQPAPYKDPILPRGTRLFLALLGGVGLGILLLVFLFLSNGFGFVRAWCRFVEERFFLRSLLRQLGRLEEEYHGLPQDEFYTRLIEIARRYLSRFHGTRFASATTRELMDVLPGVLSEQFARQVYGVFREADGVRFGSRRVSPEHEKASLEVVRALLSGKAEEKEGGA</sequence>
<proteinExistence type="predicted"/>
<evidence type="ECO:0000313" key="4">
    <source>
        <dbReference type="Proteomes" id="UP000007254"/>
    </source>
</evidence>
<dbReference type="Proteomes" id="UP000007254">
    <property type="component" value="Chromosome"/>
</dbReference>
<keyword evidence="2" id="KW-0732">Signal</keyword>
<dbReference type="STRING" id="869211.Spith_1739"/>
<feature type="signal peptide" evidence="2">
    <location>
        <begin position="1"/>
        <end position="19"/>
    </location>
</feature>
<dbReference type="AlphaFoldDB" id="G0GBY8"/>
<organism evidence="3 4">
    <name type="scientific">Winmispira thermophila (strain ATCC 700085 / DSM 6578 / Z-1203)</name>
    <name type="common">Spirochaeta thermophila</name>
    <dbReference type="NCBI Taxonomy" id="869211"/>
    <lineage>
        <taxon>Bacteria</taxon>
        <taxon>Pseudomonadati</taxon>
        <taxon>Spirochaetota</taxon>
        <taxon>Spirochaetia</taxon>
        <taxon>Winmispirales</taxon>
        <taxon>Winmispiraceae</taxon>
        <taxon>Winmispira</taxon>
    </lineage>
</organism>
<feature type="chain" id="PRO_5003399912" description="DUF4129 domain-containing protein" evidence="2">
    <location>
        <begin position="20"/>
        <end position="286"/>
    </location>
</feature>
<keyword evidence="4" id="KW-1185">Reference proteome</keyword>
<dbReference type="KEGG" id="stq:Spith_1739"/>
<evidence type="ECO:0000313" key="3">
    <source>
        <dbReference type="EMBL" id="AEJ61999.1"/>
    </source>
</evidence>
<evidence type="ECO:0008006" key="5">
    <source>
        <dbReference type="Google" id="ProtNLM"/>
    </source>
</evidence>
<dbReference type="RefSeq" id="WP_014625328.1">
    <property type="nucleotide sequence ID" value="NC_017583.1"/>
</dbReference>
<evidence type="ECO:0000256" key="2">
    <source>
        <dbReference type="SAM" id="SignalP"/>
    </source>
</evidence>
<dbReference type="EMBL" id="CP002903">
    <property type="protein sequence ID" value="AEJ61999.1"/>
    <property type="molecule type" value="Genomic_DNA"/>
</dbReference>
<keyword evidence="1" id="KW-0812">Transmembrane</keyword>
<reference evidence="3 4" key="1">
    <citation type="submission" date="2011-06" db="EMBL/GenBank/DDBJ databases">
        <title>The complete genome of Spirochaeta thermophila DSM 6578.</title>
        <authorList>
            <consortium name="US DOE Joint Genome Institute (JGI-PGF)"/>
            <person name="Lucas S."/>
            <person name="Lapidus A."/>
            <person name="Bruce D."/>
            <person name="Goodwin L."/>
            <person name="Pitluck S."/>
            <person name="Peters L."/>
            <person name="Kyrpides N."/>
            <person name="Mavromatis K."/>
            <person name="Ivanova N."/>
            <person name="Mikailova N."/>
            <person name="Pagani I."/>
            <person name="Chertkov O."/>
            <person name="Detter J.C."/>
            <person name="Tapia R."/>
            <person name="Han C."/>
            <person name="Land M."/>
            <person name="Hauser L."/>
            <person name="Markowitz V."/>
            <person name="Cheng J.-F."/>
            <person name="Hugenholtz P."/>
            <person name="Woyke T."/>
            <person name="Wu D."/>
            <person name="Spring S."/>
            <person name="Merkhoffer B."/>
            <person name="Schneider S."/>
            <person name="Klenk H.-P."/>
            <person name="Eisen J.A."/>
        </authorList>
    </citation>
    <scope>NUCLEOTIDE SEQUENCE [LARGE SCALE GENOMIC DNA]</scope>
    <source>
        <strain evidence="4">ATCC 700085 / DSM 6578 / Z-1203</strain>
    </source>
</reference>
<accession>G0GBY8</accession>
<keyword evidence="1" id="KW-0472">Membrane</keyword>
<keyword evidence="1" id="KW-1133">Transmembrane helix</keyword>